<keyword evidence="5" id="KW-0645">Protease</keyword>
<evidence type="ECO:0000313" key="6">
    <source>
        <dbReference type="Proteomes" id="UP000054092"/>
    </source>
</evidence>
<feature type="domain" description="Metalloprotease TldD/E central" evidence="4">
    <location>
        <begin position="121"/>
        <end position="204"/>
    </location>
</feature>
<dbReference type="PANTHER" id="PTHR43421">
    <property type="entry name" value="METALLOPROTEASE PMBA"/>
    <property type="match status" value="1"/>
</dbReference>
<protein>
    <submittedName>
        <fullName evidence="5">Protease</fullName>
    </submittedName>
</protein>
<proteinExistence type="inferred from homology"/>
<name>A0A101HM22_9BACT</name>
<dbReference type="Proteomes" id="UP000054092">
    <property type="component" value="Unassembled WGS sequence"/>
</dbReference>
<comment type="caution">
    <text evidence="5">The sequence shown here is derived from an EMBL/GenBank/DDBJ whole genome shotgun (WGS) entry which is preliminary data.</text>
</comment>
<dbReference type="GO" id="GO:0006508">
    <property type="term" value="P:proteolysis"/>
    <property type="evidence" value="ECO:0007669"/>
    <property type="project" value="UniProtKB-KW"/>
</dbReference>
<evidence type="ECO:0000256" key="1">
    <source>
        <dbReference type="ARBA" id="ARBA00005836"/>
    </source>
</evidence>
<keyword evidence="5" id="KW-0378">Hydrolase</keyword>
<evidence type="ECO:0000259" key="3">
    <source>
        <dbReference type="Pfam" id="PF19289"/>
    </source>
</evidence>
<sequence>MSFLDEYRTVLKNLPICYSEAEVDVERRGSTVMKHANGEIIETRSSETAELFVRVSDEKTGYAYTQDLDEEPNHVLLRALNNSQFVERLKNDRLNRLLVNRRVSEGLKNRNPDIPSIKVAANQLEDSVRMVDSSISSVAVEICSERQLRNVINSHGLDVESAMDLYSATATVMAEKNGKQYDASYYESASRLEEINPERFRNKIAASLRHQYDAKEMHSGLYTVLLDSTVVTNIMMTAWQLFSGLKYGEGSSALSGKLGEAIGSSCFSVIDSPSHELTGYHYEFDCEGTPSRKEQLVDGGRLTGLMHNITSAYRLDTSSTGNAGRYALLSGSIPTDIIITPKIIYAEPGSESVASLLEEMGEGVYITHSYDVFHSINIGSGGFSIPCRGTIIRNGREDHNVTGLTMSGRLTDLFSRVRAAGNDLYIEEFLRKSYCVGAPSLLIEKLQINGQ</sequence>
<dbReference type="Pfam" id="PF19290">
    <property type="entry name" value="PmbA_TldD_2nd"/>
    <property type="match status" value="1"/>
</dbReference>
<feature type="domain" description="Metalloprotease TldD/E N-terminal" evidence="2">
    <location>
        <begin position="21"/>
        <end position="76"/>
    </location>
</feature>
<dbReference type="Pfam" id="PF19289">
    <property type="entry name" value="PmbA_TldD_3rd"/>
    <property type="match status" value="1"/>
</dbReference>
<accession>A0A101HM22</accession>
<dbReference type="InterPro" id="IPR047657">
    <property type="entry name" value="PmbA"/>
</dbReference>
<evidence type="ECO:0000313" key="5">
    <source>
        <dbReference type="EMBL" id="KUK79323.1"/>
    </source>
</evidence>
<feature type="domain" description="Metalloprotease TldD/E C-terminal" evidence="3">
    <location>
        <begin position="219"/>
        <end position="450"/>
    </location>
</feature>
<dbReference type="SUPFAM" id="SSF111283">
    <property type="entry name" value="Putative modulator of DNA gyrase, PmbA/TldD"/>
    <property type="match status" value="1"/>
</dbReference>
<organism evidence="5 6">
    <name type="scientific">Mesotoga prima</name>
    <dbReference type="NCBI Taxonomy" id="1184387"/>
    <lineage>
        <taxon>Bacteria</taxon>
        <taxon>Thermotogati</taxon>
        <taxon>Thermotogota</taxon>
        <taxon>Thermotogae</taxon>
        <taxon>Kosmotogales</taxon>
        <taxon>Kosmotogaceae</taxon>
        <taxon>Mesotoga</taxon>
    </lineage>
</organism>
<gene>
    <name evidence="5" type="ORF">XD94_1410</name>
</gene>
<dbReference type="AlphaFoldDB" id="A0A101HM22"/>
<dbReference type="InterPro" id="IPR036059">
    <property type="entry name" value="TldD/PmbA_sf"/>
</dbReference>
<dbReference type="EMBL" id="LGGP01000272">
    <property type="protein sequence ID" value="KUK79323.1"/>
    <property type="molecule type" value="Genomic_DNA"/>
</dbReference>
<evidence type="ECO:0000259" key="2">
    <source>
        <dbReference type="Pfam" id="PF01523"/>
    </source>
</evidence>
<dbReference type="InterPro" id="IPR002510">
    <property type="entry name" value="Metalloprtase-TldD/E_N"/>
</dbReference>
<evidence type="ECO:0000259" key="4">
    <source>
        <dbReference type="Pfam" id="PF19290"/>
    </source>
</evidence>
<dbReference type="InterPro" id="IPR035068">
    <property type="entry name" value="TldD/PmbA_N"/>
</dbReference>
<dbReference type="PANTHER" id="PTHR43421:SF1">
    <property type="entry name" value="METALLOPROTEASE PMBA"/>
    <property type="match status" value="1"/>
</dbReference>
<dbReference type="PATRIC" id="fig|1184387.3.peg.1879"/>
<dbReference type="InterPro" id="IPR045569">
    <property type="entry name" value="Metalloprtase-TldD/E_C"/>
</dbReference>
<reference evidence="6" key="1">
    <citation type="journal article" date="2015" name="MBio">
        <title>Genome-Resolved Metagenomic Analysis Reveals Roles for Candidate Phyla and Other Microbial Community Members in Biogeochemical Transformations in Oil Reservoirs.</title>
        <authorList>
            <person name="Hu P."/>
            <person name="Tom L."/>
            <person name="Singh A."/>
            <person name="Thomas B.C."/>
            <person name="Baker B.J."/>
            <person name="Piceno Y.M."/>
            <person name="Andersen G.L."/>
            <person name="Banfield J.F."/>
        </authorList>
    </citation>
    <scope>NUCLEOTIDE SEQUENCE [LARGE SCALE GENOMIC DNA]</scope>
</reference>
<dbReference type="InterPro" id="IPR045570">
    <property type="entry name" value="Metalloprtase-TldD/E_cen_dom"/>
</dbReference>
<dbReference type="GO" id="GO:0005829">
    <property type="term" value="C:cytosol"/>
    <property type="evidence" value="ECO:0007669"/>
    <property type="project" value="TreeGrafter"/>
</dbReference>
<dbReference type="Gene3D" id="3.30.2290.10">
    <property type="entry name" value="PmbA/TldD superfamily"/>
    <property type="match status" value="1"/>
</dbReference>
<dbReference type="Pfam" id="PF01523">
    <property type="entry name" value="PmbA_TldD_1st"/>
    <property type="match status" value="1"/>
</dbReference>
<dbReference type="GO" id="GO:0008237">
    <property type="term" value="F:metallopeptidase activity"/>
    <property type="evidence" value="ECO:0007669"/>
    <property type="project" value="InterPro"/>
</dbReference>
<comment type="similarity">
    <text evidence="1">Belongs to the peptidase U62 family.</text>
</comment>